<reference evidence="1" key="1">
    <citation type="journal article" date="2021" name="Proc. Natl. Acad. Sci. U.S.A.">
        <title>A Catalog of Tens of Thousands of Viruses from Human Metagenomes Reveals Hidden Associations with Chronic Diseases.</title>
        <authorList>
            <person name="Tisza M.J."/>
            <person name="Buck C.B."/>
        </authorList>
    </citation>
    <scope>NUCLEOTIDE SEQUENCE</scope>
    <source>
        <strain evidence="1">CtdYc1</strain>
    </source>
</reference>
<dbReference type="EMBL" id="BK015034">
    <property type="protein sequence ID" value="DAD88037.1"/>
    <property type="molecule type" value="Genomic_DNA"/>
</dbReference>
<sequence>MDHNTSCLYDFLYTPLSSRSTIPCCSHRLSMVNTLPFVTSKPLGENGAFPPTRDGCIHSLSMRERG</sequence>
<protein>
    <submittedName>
        <fullName evidence="1">Uncharacterized protein</fullName>
    </submittedName>
</protein>
<proteinExistence type="predicted"/>
<evidence type="ECO:0000313" key="1">
    <source>
        <dbReference type="EMBL" id="DAD88037.1"/>
    </source>
</evidence>
<accession>A0A8S5N047</accession>
<organism evidence="1">
    <name type="scientific">Siphoviridae sp. ctdYc1</name>
    <dbReference type="NCBI Taxonomy" id="2826399"/>
    <lineage>
        <taxon>Viruses</taxon>
        <taxon>Duplodnaviria</taxon>
        <taxon>Heunggongvirae</taxon>
        <taxon>Uroviricota</taxon>
        <taxon>Caudoviricetes</taxon>
    </lineage>
</organism>
<name>A0A8S5N047_9CAUD</name>